<evidence type="ECO:0000313" key="4">
    <source>
        <dbReference type="EMBL" id="GAA4994725.1"/>
    </source>
</evidence>
<proteinExistence type="predicted"/>
<evidence type="ECO:0000256" key="2">
    <source>
        <dbReference type="ARBA" id="ARBA00023002"/>
    </source>
</evidence>
<dbReference type="RefSeq" id="WP_345680756.1">
    <property type="nucleotide sequence ID" value="NZ_BAABHS010000053.1"/>
</dbReference>
<dbReference type="PANTHER" id="PTHR48106">
    <property type="entry name" value="QUINONE OXIDOREDUCTASE PIG3-RELATED"/>
    <property type="match status" value="1"/>
</dbReference>
<dbReference type="SMART" id="SM00829">
    <property type="entry name" value="PKS_ER"/>
    <property type="match status" value="1"/>
</dbReference>
<dbReference type="Gene3D" id="3.40.50.720">
    <property type="entry name" value="NAD(P)-binding Rossmann-like Domain"/>
    <property type="match status" value="1"/>
</dbReference>
<accession>A0ABP9ICQ1</accession>
<dbReference type="Gene3D" id="3.90.180.10">
    <property type="entry name" value="Medium-chain alcohol dehydrogenases, catalytic domain"/>
    <property type="match status" value="1"/>
</dbReference>
<keyword evidence="5" id="KW-1185">Reference proteome</keyword>
<keyword evidence="1" id="KW-0521">NADP</keyword>
<name>A0ABP9ICQ1_9ACTN</name>
<reference evidence="5" key="1">
    <citation type="journal article" date="2019" name="Int. J. Syst. Evol. Microbiol.">
        <title>The Global Catalogue of Microorganisms (GCM) 10K type strain sequencing project: providing services to taxonomists for standard genome sequencing and annotation.</title>
        <authorList>
            <consortium name="The Broad Institute Genomics Platform"/>
            <consortium name="The Broad Institute Genome Sequencing Center for Infectious Disease"/>
            <person name="Wu L."/>
            <person name="Ma J."/>
        </authorList>
    </citation>
    <scope>NUCLEOTIDE SEQUENCE [LARGE SCALE GENOMIC DNA]</scope>
    <source>
        <strain evidence="5">JCM 17986</strain>
    </source>
</reference>
<dbReference type="Pfam" id="PF08240">
    <property type="entry name" value="ADH_N"/>
    <property type="match status" value="1"/>
</dbReference>
<feature type="domain" description="Enoyl reductase (ER)" evidence="3">
    <location>
        <begin position="10"/>
        <end position="304"/>
    </location>
</feature>
<dbReference type="SUPFAM" id="SSF50129">
    <property type="entry name" value="GroES-like"/>
    <property type="match status" value="1"/>
</dbReference>
<dbReference type="InterPro" id="IPR020843">
    <property type="entry name" value="ER"/>
</dbReference>
<dbReference type="CDD" id="cd05289">
    <property type="entry name" value="MDR_like_2"/>
    <property type="match status" value="1"/>
</dbReference>
<sequence>MRAVAFTGFGSPPVVTDLPAPTVAPGEVLLRVRASSVNGFDFGVLGGFLKGTYEYEFPVILGKDVAGEVVAVGDGISNWAVGDSVFGVIMRPTLGQGGFAEYVAVPAGYGIARIPDGLDFEQAGALGLAGTAALNAIDAIAPEDGETILISGATGGVGAYAIQMARARGATVIATAHPGAQAQLVKDLGAAIVVDRSDVSAQVRTVAPTGVAGALHLAGDGREVASLVADGGRFASTVHFTPDDDRDLRASVILADPGQHTLNGLAGDVVAGHLRVPLTVSYPLAETLTALADFSRGTVGKIGVTM</sequence>
<dbReference type="SUPFAM" id="SSF51735">
    <property type="entry name" value="NAD(P)-binding Rossmann-fold domains"/>
    <property type="match status" value="1"/>
</dbReference>
<dbReference type="PANTHER" id="PTHR48106:SF18">
    <property type="entry name" value="QUINONE OXIDOREDUCTASE PIG3"/>
    <property type="match status" value="1"/>
</dbReference>
<organism evidence="4 5">
    <name type="scientific">Yinghuangia aomiensis</name>
    <dbReference type="NCBI Taxonomy" id="676205"/>
    <lineage>
        <taxon>Bacteria</taxon>
        <taxon>Bacillati</taxon>
        <taxon>Actinomycetota</taxon>
        <taxon>Actinomycetes</taxon>
        <taxon>Kitasatosporales</taxon>
        <taxon>Streptomycetaceae</taxon>
        <taxon>Yinghuangia</taxon>
    </lineage>
</organism>
<protein>
    <submittedName>
        <fullName evidence="4">NADP-dependent oxidoreductase</fullName>
    </submittedName>
</protein>
<evidence type="ECO:0000256" key="1">
    <source>
        <dbReference type="ARBA" id="ARBA00022857"/>
    </source>
</evidence>
<keyword evidence="2" id="KW-0560">Oxidoreductase</keyword>
<dbReference type="InterPro" id="IPR013149">
    <property type="entry name" value="ADH-like_C"/>
</dbReference>
<evidence type="ECO:0000313" key="5">
    <source>
        <dbReference type="Proteomes" id="UP001500466"/>
    </source>
</evidence>
<dbReference type="InterPro" id="IPR011032">
    <property type="entry name" value="GroES-like_sf"/>
</dbReference>
<dbReference type="InterPro" id="IPR013154">
    <property type="entry name" value="ADH-like_N"/>
</dbReference>
<dbReference type="InterPro" id="IPR036291">
    <property type="entry name" value="NAD(P)-bd_dom_sf"/>
</dbReference>
<dbReference type="Proteomes" id="UP001500466">
    <property type="component" value="Unassembled WGS sequence"/>
</dbReference>
<dbReference type="Pfam" id="PF00107">
    <property type="entry name" value="ADH_zinc_N"/>
    <property type="match status" value="1"/>
</dbReference>
<gene>
    <name evidence="4" type="ORF">GCM10023205_79490</name>
</gene>
<evidence type="ECO:0000259" key="3">
    <source>
        <dbReference type="SMART" id="SM00829"/>
    </source>
</evidence>
<dbReference type="EMBL" id="BAABHS010000053">
    <property type="protein sequence ID" value="GAA4994725.1"/>
    <property type="molecule type" value="Genomic_DNA"/>
</dbReference>
<comment type="caution">
    <text evidence="4">The sequence shown here is derived from an EMBL/GenBank/DDBJ whole genome shotgun (WGS) entry which is preliminary data.</text>
</comment>